<evidence type="ECO:0000259" key="4">
    <source>
        <dbReference type="PROSITE" id="PS51471"/>
    </source>
</evidence>
<dbReference type="Gene3D" id="2.60.120.330">
    <property type="entry name" value="B-lactam Antibiotic, Isopenicillin N Synthase, Chain"/>
    <property type="match status" value="1"/>
</dbReference>
<feature type="domain" description="Fe2OG dioxygenase" evidence="4">
    <location>
        <begin position="141"/>
        <end position="243"/>
    </location>
</feature>
<evidence type="ECO:0000256" key="2">
    <source>
        <dbReference type="ARBA" id="ARBA00023004"/>
    </source>
</evidence>
<evidence type="ECO:0000256" key="3">
    <source>
        <dbReference type="RuleBase" id="RU003682"/>
    </source>
</evidence>
<dbReference type="InterPro" id="IPR026992">
    <property type="entry name" value="DIOX_N"/>
</dbReference>
<keyword evidence="1 3" id="KW-0479">Metal-binding</keyword>
<dbReference type="InterPro" id="IPR005123">
    <property type="entry name" value="Oxoglu/Fe-dep_dioxygenase_dom"/>
</dbReference>
<evidence type="ECO:0000256" key="1">
    <source>
        <dbReference type="ARBA" id="ARBA00022723"/>
    </source>
</evidence>
<evidence type="ECO:0000313" key="6">
    <source>
        <dbReference type="Proteomes" id="UP001187471"/>
    </source>
</evidence>
<dbReference type="AlphaFoldDB" id="A0AA88RPZ9"/>
<sequence>MVSNTKTPFKVPVIDFSGKDLTPGTSDWISTSNEVRQALEDCGGFEAAYGKVSPKLHGSICHAMEDLFDLPTENKSRYTFDTPFYGYTGPSAQAPLRESVNIRDPSNPEEAKGFTDLMWPEGNETFRFAVEKYHKSHVEASTYILRVIKYRDPQSSETNIIGCGVHADMSFTTILHQNQVSGLQIKTKDGEWIDVAPSTSCSFIVMAGYPFTVWSNGRVHAPVHQVVMKGDKTRYSVALFSYGTSVIQPPEEFIDEEHPLKYKPFDNIQSAIFFTKSKGSLPTE</sequence>
<dbReference type="InterPro" id="IPR050231">
    <property type="entry name" value="Iron_ascorbate_oxido_reductase"/>
</dbReference>
<dbReference type="InterPro" id="IPR027443">
    <property type="entry name" value="IPNS-like_sf"/>
</dbReference>
<dbReference type="PANTHER" id="PTHR47990">
    <property type="entry name" value="2-OXOGLUTARATE (2OG) AND FE(II)-DEPENDENT OXYGENASE SUPERFAMILY PROTEIN-RELATED"/>
    <property type="match status" value="1"/>
</dbReference>
<dbReference type="InterPro" id="IPR044861">
    <property type="entry name" value="IPNS-like_FE2OG_OXY"/>
</dbReference>
<comment type="similarity">
    <text evidence="3">Belongs to the iron/ascorbate-dependent oxidoreductase family.</text>
</comment>
<evidence type="ECO:0000313" key="5">
    <source>
        <dbReference type="EMBL" id="KAK2986825.1"/>
    </source>
</evidence>
<accession>A0AA88RPZ9</accession>
<dbReference type="PROSITE" id="PS51471">
    <property type="entry name" value="FE2OG_OXY"/>
    <property type="match status" value="1"/>
</dbReference>
<keyword evidence="6" id="KW-1185">Reference proteome</keyword>
<name>A0AA88RPZ9_9ASTE</name>
<organism evidence="5 6">
    <name type="scientific">Escallonia rubra</name>
    <dbReference type="NCBI Taxonomy" id="112253"/>
    <lineage>
        <taxon>Eukaryota</taxon>
        <taxon>Viridiplantae</taxon>
        <taxon>Streptophyta</taxon>
        <taxon>Embryophyta</taxon>
        <taxon>Tracheophyta</taxon>
        <taxon>Spermatophyta</taxon>
        <taxon>Magnoliopsida</taxon>
        <taxon>eudicotyledons</taxon>
        <taxon>Gunneridae</taxon>
        <taxon>Pentapetalae</taxon>
        <taxon>asterids</taxon>
        <taxon>campanulids</taxon>
        <taxon>Escalloniales</taxon>
        <taxon>Escalloniaceae</taxon>
        <taxon>Escallonia</taxon>
    </lineage>
</organism>
<reference evidence="5" key="1">
    <citation type="submission" date="2022-12" db="EMBL/GenBank/DDBJ databases">
        <title>Draft genome assemblies for two species of Escallonia (Escalloniales).</title>
        <authorList>
            <person name="Chanderbali A."/>
            <person name="Dervinis C."/>
            <person name="Anghel I."/>
            <person name="Soltis D."/>
            <person name="Soltis P."/>
            <person name="Zapata F."/>
        </authorList>
    </citation>
    <scope>NUCLEOTIDE SEQUENCE</scope>
    <source>
        <strain evidence="5">UCBG92.1500</strain>
        <tissue evidence="5">Leaf</tissue>
    </source>
</reference>
<keyword evidence="2 3" id="KW-0408">Iron</keyword>
<keyword evidence="3" id="KW-0560">Oxidoreductase</keyword>
<dbReference type="EMBL" id="JAVXUO010001034">
    <property type="protein sequence ID" value="KAK2986825.1"/>
    <property type="molecule type" value="Genomic_DNA"/>
</dbReference>
<dbReference type="Proteomes" id="UP001187471">
    <property type="component" value="Unassembled WGS sequence"/>
</dbReference>
<dbReference type="GO" id="GO:0046872">
    <property type="term" value="F:metal ion binding"/>
    <property type="evidence" value="ECO:0007669"/>
    <property type="project" value="UniProtKB-KW"/>
</dbReference>
<gene>
    <name evidence="5" type="ORF">RJ640_011050</name>
</gene>
<protein>
    <recommendedName>
        <fullName evidence="4">Fe2OG dioxygenase domain-containing protein</fullName>
    </recommendedName>
</protein>
<dbReference type="Pfam" id="PF03171">
    <property type="entry name" value="2OG-FeII_Oxy"/>
    <property type="match status" value="1"/>
</dbReference>
<dbReference type="GO" id="GO:0016705">
    <property type="term" value="F:oxidoreductase activity, acting on paired donors, with incorporation or reduction of molecular oxygen"/>
    <property type="evidence" value="ECO:0007669"/>
    <property type="project" value="UniProtKB-ARBA"/>
</dbReference>
<proteinExistence type="inferred from homology"/>
<dbReference type="SUPFAM" id="SSF51197">
    <property type="entry name" value="Clavaminate synthase-like"/>
    <property type="match status" value="1"/>
</dbReference>
<comment type="caution">
    <text evidence="5">The sequence shown here is derived from an EMBL/GenBank/DDBJ whole genome shotgun (WGS) entry which is preliminary data.</text>
</comment>
<dbReference type="Pfam" id="PF14226">
    <property type="entry name" value="DIOX_N"/>
    <property type="match status" value="1"/>
</dbReference>